<name>A0A7X5V1X4_9SPHN</name>
<dbReference type="RefSeq" id="WP_167300753.1">
    <property type="nucleotide sequence ID" value="NZ_JAASQV010000003.1"/>
</dbReference>
<protein>
    <recommendedName>
        <fullName evidence="3">Flagella basal body P-ring formation protein FlgA</fullName>
    </recommendedName>
</protein>
<dbReference type="Proteomes" id="UP000564677">
    <property type="component" value="Unassembled WGS sequence"/>
</dbReference>
<sequence length="230" mass="22788">MAGGIVMGVALAVAAAGGAGDVALRPMVEVRSAQLRVGDLVAAREGALPAGIAELVVARLPHGATTLALPARDVAALVRRRVPGLRVSAPAGEIVRIRAAIAALPARIGGGCFAAAAAIPAGAAVKAGDVVAAECRGTVPAALRYDRDGLAVARAALPAGAYLGRLAALPRDAIGKGTPLTLRSAAGPVTVERAVTTMQSGRPGARLFVRDGEGKVFAAPLALVDKEGGR</sequence>
<gene>
    <name evidence="1" type="ORF">FHR20_003382</name>
</gene>
<evidence type="ECO:0000313" key="1">
    <source>
        <dbReference type="EMBL" id="NIJ66409.1"/>
    </source>
</evidence>
<comment type="caution">
    <text evidence="1">The sequence shown here is derived from an EMBL/GenBank/DDBJ whole genome shotgun (WGS) entry which is preliminary data.</text>
</comment>
<accession>A0A7X5V1X4</accession>
<proteinExistence type="predicted"/>
<reference evidence="1 2" key="1">
    <citation type="submission" date="2020-03" db="EMBL/GenBank/DDBJ databases">
        <title>Genomic Encyclopedia of Type Strains, Phase IV (KMG-IV): sequencing the most valuable type-strain genomes for metagenomic binning, comparative biology and taxonomic classification.</title>
        <authorList>
            <person name="Goeker M."/>
        </authorList>
    </citation>
    <scope>NUCLEOTIDE SEQUENCE [LARGE SCALE GENOMIC DNA]</scope>
    <source>
        <strain evidence="1 2">DSM 4733</strain>
    </source>
</reference>
<evidence type="ECO:0008006" key="3">
    <source>
        <dbReference type="Google" id="ProtNLM"/>
    </source>
</evidence>
<dbReference type="AlphaFoldDB" id="A0A7X5V1X4"/>
<dbReference type="EMBL" id="JAASQV010000003">
    <property type="protein sequence ID" value="NIJ66409.1"/>
    <property type="molecule type" value="Genomic_DNA"/>
</dbReference>
<keyword evidence="2" id="KW-1185">Reference proteome</keyword>
<organism evidence="1 2">
    <name type="scientific">Sphingomonas leidyi</name>
    <dbReference type="NCBI Taxonomy" id="68569"/>
    <lineage>
        <taxon>Bacteria</taxon>
        <taxon>Pseudomonadati</taxon>
        <taxon>Pseudomonadota</taxon>
        <taxon>Alphaproteobacteria</taxon>
        <taxon>Sphingomonadales</taxon>
        <taxon>Sphingomonadaceae</taxon>
        <taxon>Sphingomonas</taxon>
    </lineage>
</organism>
<evidence type="ECO:0000313" key="2">
    <source>
        <dbReference type="Proteomes" id="UP000564677"/>
    </source>
</evidence>